<dbReference type="InterPro" id="IPR013126">
    <property type="entry name" value="Hsp_70_fam"/>
</dbReference>
<dbReference type="Gene3D" id="3.90.640.10">
    <property type="entry name" value="Actin, Chain A, domain 4"/>
    <property type="match status" value="1"/>
</dbReference>
<keyword evidence="1" id="KW-0547">Nucleotide-binding</keyword>
<keyword evidence="4" id="KW-1185">Reference proteome</keyword>
<proteinExistence type="predicted"/>
<dbReference type="GO" id="GO:0005524">
    <property type="term" value="F:ATP binding"/>
    <property type="evidence" value="ECO:0007669"/>
    <property type="project" value="UniProtKB-KW"/>
</dbReference>
<protein>
    <submittedName>
        <fullName evidence="3">Uncharacterized protein</fullName>
    </submittedName>
</protein>
<dbReference type="Proteomes" id="UP000664203">
    <property type="component" value="Unassembled WGS sequence"/>
</dbReference>
<dbReference type="SUPFAM" id="SSF53067">
    <property type="entry name" value="Actin-like ATPase domain"/>
    <property type="match status" value="2"/>
</dbReference>
<organism evidence="3 4">
    <name type="scientific">Alectoria fallacina</name>
    <dbReference type="NCBI Taxonomy" id="1903189"/>
    <lineage>
        <taxon>Eukaryota</taxon>
        <taxon>Fungi</taxon>
        <taxon>Dikarya</taxon>
        <taxon>Ascomycota</taxon>
        <taxon>Pezizomycotina</taxon>
        <taxon>Lecanoromycetes</taxon>
        <taxon>OSLEUM clade</taxon>
        <taxon>Lecanoromycetidae</taxon>
        <taxon>Lecanorales</taxon>
        <taxon>Lecanorineae</taxon>
        <taxon>Parmeliaceae</taxon>
        <taxon>Alectoria</taxon>
    </lineage>
</organism>
<name>A0A8H3J9H1_9LECA</name>
<dbReference type="OrthoDB" id="2963168at2759"/>
<evidence type="ECO:0000256" key="2">
    <source>
        <dbReference type="ARBA" id="ARBA00022840"/>
    </source>
</evidence>
<evidence type="ECO:0000256" key="1">
    <source>
        <dbReference type="ARBA" id="ARBA00022741"/>
    </source>
</evidence>
<dbReference type="PANTHER" id="PTHR14187:SF82">
    <property type="entry name" value="FAMILY CHAPERONE, PUTATIVE (AFU_ORTHOLOGUE AFUA_7G08575)-RELATED"/>
    <property type="match status" value="1"/>
</dbReference>
<reference evidence="3" key="1">
    <citation type="submission" date="2021-03" db="EMBL/GenBank/DDBJ databases">
        <authorList>
            <person name="Tagirdzhanova G."/>
        </authorList>
    </citation>
    <scope>NUCLEOTIDE SEQUENCE</scope>
</reference>
<dbReference type="PANTHER" id="PTHR14187">
    <property type="entry name" value="ALPHA KINASE/ELONGATION FACTOR 2 KINASE"/>
    <property type="match status" value="1"/>
</dbReference>
<dbReference type="Pfam" id="PF00012">
    <property type="entry name" value="HSP70"/>
    <property type="match status" value="1"/>
</dbReference>
<dbReference type="Gene3D" id="3.30.420.40">
    <property type="match status" value="2"/>
</dbReference>
<sequence length="539" mass="59947">MCPLEGQFFVLPDIYPIKPQISSSFPPFSISFFGQDYKWGFQIGEDEQRHQWFKLDLDPSHRRDTSQLARLFPDPKAAPPGYDMHPEKLSTDYFTAIRKHGEQILRCKLPSSALQSLPIEYIITVPAVWSDVAQAQTRLCAEQAGMGLGHALHIISEPEAAAVYALDVLDPHIIDIGDTFVLCDAGGGTVDLISYTVTALKPNLEINEATPGTGSLCGSAFLNRRFEKFLEDKLGKEPAAKRFEAVIKKQFRGIEGEEFKVPVHGLPDNTRLGLSRGKLTLNGDEVRKIFEPIVHEVNKLVMNQVRNTTQAVKKPKAIVMVGGFGQSAYLRDCIRSVVASSGIEVLQSPNGWTAVVRGALMKGLATNSPTFASVEISGRCARKHYGLRVQEEFINGVHEENRRYFDPFRGKDVIAIMNWFMKKAQIVQEDTPIRLFYRSLCLEAYGHPSEIAVTISVCSDRENFGAPMYPDSEGVARLVDVKANLSPIPLATFPKATGADGRSYFRVDFDIEITCYSAYTKFELIHDGKNYGPVAAEYV</sequence>
<dbReference type="InterPro" id="IPR043129">
    <property type="entry name" value="ATPase_NBD"/>
</dbReference>
<accession>A0A8H3J9H1</accession>
<dbReference type="AlphaFoldDB" id="A0A8H3J9H1"/>
<keyword evidence="2" id="KW-0067">ATP-binding</keyword>
<dbReference type="CDD" id="cd10170">
    <property type="entry name" value="ASKHA_NBD_HSP70"/>
    <property type="match status" value="1"/>
</dbReference>
<evidence type="ECO:0000313" key="4">
    <source>
        <dbReference type="Proteomes" id="UP000664203"/>
    </source>
</evidence>
<evidence type="ECO:0000313" key="3">
    <source>
        <dbReference type="EMBL" id="CAF9943273.1"/>
    </source>
</evidence>
<comment type="caution">
    <text evidence="3">The sequence shown here is derived from an EMBL/GenBank/DDBJ whole genome shotgun (WGS) entry which is preliminary data.</text>
</comment>
<gene>
    <name evidence="3" type="ORF">ALECFALPRED_010976</name>
</gene>
<dbReference type="EMBL" id="CAJPDR010000956">
    <property type="protein sequence ID" value="CAF9943273.1"/>
    <property type="molecule type" value="Genomic_DNA"/>
</dbReference>
<dbReference type="GO" id="GO:0140662">
    <property type="term" value="F:ATP-dependent protein folding chaperone"/>
    <property type="evidence" value="ECO:0007669"/>
    <property type="project" value="InterPro"/>
</dbReference>